<comment type="caution">
    <text evidence="3">The sequence shown here is derived from an EMBL/GenBank/DDBJ whole genome shotgun (WGS) entry which is preliminary data.</text>
</comment>
<dbReference type="SUPFAM" id="SSF50800">
    <property type="entry name" value="PK beta-barrel domain-like"/>
    <property type="match status" value="1"/>
</dbReference>
<name>A0ABQ2G473_9DEIO</name>
<dbReference type="Pfam" id="PF03473">
    <property type="entry name" value="MOSC"/>
    <property type="match status" value="1"/>
</dbReference>
<reference evidence="4" key="1">
    <citation type="journal article" date="2019" name="Int. J. Syst. Evol. Microbiol.">
        <title>The Global Catalogue of Microorganisms (GCM) 10K type strain sequencing project: providing services to taxonomists for standard genome sequencing and annotation.</title>
        <authorList>
            <consortium name="The Broad Institute Genomics Platform"/>
            <consortium name="The Broad Institute Genome Sequencing Center for Infectious Disease"/>
            <person name="Wu L."/>
            <person name="Ma J."/>
        </authorList>
    </citation>
    <scope>NUCLEOTIDE SEQUENCE [LARGE SCALE GENOMIC DNA]</scope>
    <source>
        <strain evidence="4">JCM 15442</strain>
    </source>
</reference>
<keyword evidence="4" id="KW-1185">Reference proteome</keyword>
<gene>
    <name evidence="3" type="ORF">GCM10010840_10580</name>
</gene>
<accession>A0ABQ2G473</accession>
<evidence type="ECO:0000313" key="3">
    <source>
        <dbReference type="EMBL" id="GGL74356.1"/>
    </source>
</evidence>
<feature type="domain" description="MOSC" evidence="2">
    <location>
        <begin position="105"/>
        <end position="247"/>
    </location>
</feature>
<dbReference type="PANTHER" id="PTHR30212">
    <property type="entry name" value="PROTEIN YIIM"/>
    <property type="match status" value="1"/>
</dbReference>
<dbReference type="PROSITE" id="PS51340">
    <property type="entry name" value="MOSC"/>
    <property type="match status" value="1"/>
</dbReference>
<sequence length="302" mass="31927">MGLGEAAFSVAGLGEVGDATPPRPSSKPSSATRPNILSNSSAPIPHSLDGVSGPCLTPPSPLLIAWRMTAAAPFTPDRHLLSVNIGQPSTVQIGARPHVSGIDKRPLPGRVRVTGVGLDGDRVVDTRHHGGPDQAVYVYTREDYAHWEAELGRPLPPGLFGENLLVGGLESATMRVGDRLEIGQGASSEGGGVLLEVTAPRIPCATLAAHLGDPAFIRRFVAAGRPGFYTRVLRGGQLGVGDRVRVTSAPKDAPTIAQLFALWYDAAPDPETLQRYLEFPLAVRVRARVQGQLAERREGSTL</sequence>
<protein>
    <recommendedName>
        <fullName evidence="2">MOSC domain-containing protein</fullName>
    </recommendedName>
</protein>
<dbReference type="InterPro" id="IPR052353">
    <property type="entry name" value="Benzoxazolinone_Detox_Enz"/>
</dbReference>
<evidence type="ECO:0000313" key="4">
    <source>
        <dbReference type="Proteomes" id="UP000639973"/>
    </source>
</evidence>
<feature type="region of interest" description="Disordered" evidence="1">
    <location>
        <begin position="14"/>
        <end position="45"/>
    </location>
</feature>
<dbReference type="Proteomes" id="UP000639973">
    <property type="component" value="Unassembled WGS sequence"/>
</dbReference>
<feature type="compositionally biased region" description="Polar residues" evidence="1">
    <location>
        <begin position="26"/>
        <end position="42"/>
    </location>
</feature>
<dbReference type="PANTHER" id="PTHR30212:SF2">
    <property type="entry name" value="PROTEIN YIIM"/>
    <property type="match status" value="1"/>
</dbReference>
<proteinExistence type="predicted"/>
<evidence type="ECO:0000256" key="1">
    <source>
        <dbReference type="SAM" id="MobiDB-lite"/>
    </source>
</evidence>
<dbReference type="EMBL" id="BMOL01000003">
    <property type="protein sequence ID" value="GGL74356.1"/>
    <property type="molecule type" value="Genomic_DNA"/>
</dbReference>
<dbReference type="InterPro" id="IPR005302">
    <property type="entry name" value="MoCF_Sase_C"/>
</dbReference>
<dbReference type="InterPro" id="IPR011037">
    <property type="entry name" value="Pyrv_Knase-like_insert_dom_sf"/>
</dbReference>
<dbReference type="Gene3D" id="2.40.33.20">
    <property type="entry name" value="PK beta-barrel domain-like"/>
    <property type="match status" value="1"/>
</dbReference>
<organism evidence="3 4">
    <name type="scientific">Deinococcus aerolatus</name>
    <dbReference type="NCBI Taxonomy" id="522487"/>
    <lineage>
        <taxon>Bacteria</taxon>
        <taxon>Thermotogati</taxon>
        <taxon>Deinococcota</taxon>
        <taxon>Deinococci</taxon>
        <taxon>Deinococcales</taxon>
        <taxon>Deinococcaceae</taxon>
        <taxon>Deinococcus</taxon>
    </lineage>
</organism>
<evidence type="ECO:0000259" key="2">
    <source>
        <dbReference type="PROSITE" id="PS51340"/>
    </source>
</evidence>